<evidence type="ECO:0000313" key="2">
    <source>
        <dbReference type="EMBL" id="GLP97022.1"/>
    </source>
</evidence>
<proteinExistence type="predicted"/>
<evidence type="ECO:0000313" key="3">
    <source>
        <dbReference type="Proteomes" id="UP001161422"/>
    </source>
</evidence>
<dbReference type="AlphaFoldDB" id="A0AA37RYE6"/>
<gene>
    <name evidence="2" type="ORF">GCM10007895_23280</name>
</gene>
<keyword evidence="3" id="KW-1185">Reference proteome</keyword>
<comment type="caution">
    <text evidence="2">The sequence shown here is derived from an EMBL/GenBank/DDBJ whole genome shotgun (WGS) entry which is preliminary data.</text>
</comment>
<name>A0AA37RYE6_9GAMM</name>
<dbReference type="Proteomes" id="UP001161422">
    <property type="component" value="Unassembled WGS sequence"/>
</dbReference>
<dbReference type="RefSeq" id="WP_095504326.1">
    <property type="nucleotide sequence ID" value="NZ_BSNC01000005.1"/>
</dbReference>
<accession>A0AA37RYE6</accession>
<dbReference type="EMBL" id="BSNC01000005">
    <property type="protein sequence ID" value="GLP97022.1"/>
    <property type="molecule type" value="Genomic_DNA"/>
</dbReference>
<feature type="signal peptide" evidence="1">
    <location>
        <begin position="1"/>
        <end position="22"/>
    </location>
</feature>
<keyword evidence="1" id="KW-0732">Signal</keyword>
<evidence type="ECO:0000256" key="1">
    <source>
        <dbReference type="SAM" id="SignalP"/>
    </source>
</evidence>
<reference evidence="2" key="1">
    <citation type="journal article" date="2014" name="Int. J. Syst. Evol. Microbiol.">
        <title>Complete genome sequence of Corynebacterium casei LMG S-19264T (=DSM 44701T), isolated from a smear-ripened cheese.</title>
        <authorList>
            <consortium name="US DOE Joint Genome Institute (JGI-PGF)"/>
            <person name="Walter F."/>
            <person name="Albersmeier A."/>
            <person name="Kalinowski J."/>
            <person name="Ruckert C."/>
        </authorList>
    </citation>
    <scope>NUCLEOTIDE SEQUENCE</scope>
    <source>
        <strain evidence="2">NBRC 101628</strain>
    </source>
</reference>
<feature type="chain" id="PRO_5041303323" evidence="1">
    <location>
        <begin position="23"/>
        <end position="134"/>
    </location>
</feature>
<reference evidence="2" key="2">
    <citation type="submission" date="2023-01" db="EMBL/GenBank/DDBJ databases">
        <title>Draft genome sequence of Paraferrimonas sedimenticola strain NBRC 101628.</title>
        <authorList>
            <person name="Sun Q."/>
            <person name="Mori K."/>
        </authorList>
    </citation>
    <scope>NUCLEOTIDE SEQUENCE</scope>
    <source>
        <strain evidence="2">NBRC 101628</strain>
    </source>
</reference>
<organism evidence="2 3">
    <name type="scientific">Paraferrimonas sedimenticola</name>
    <dbReference type="NCBI Taxonomy" id="375674"/>
    <lineage>
        <taxon>Bacteria</taxon>
        <taxon>Pseudomonadati</taxon>
        <taxon>Pseudomonadota</taxon>
        <taxon>Gammaproteobacteria</taxon>
        <taxon>Alteromonadales</taxon>
        <taxon>Ferrimonadaceae</taxon>
        <taxon>Paraferrimonas</taxon>
    </lineage>
</organism>
<sequence length="134" mass="15233">MKNIVIGLLFAATILLAPQTQAATADPLTNQSIPKQVDSDELLTLFKAAGLRRGWMVEPNGDGSFTAEIWVRSRHFVAVDIVVRDGVYDILYKDSENMNYNPDNQKIHRKYNGWVRNLNKDIQSEFVRLTKPTK</sequence>
<protein>
    <submittedName>
        <fullName evidence="2">Lipoprotein</fullName>
    </submittedName>
</protein>
<keyword evidence="2" id="KW-0449">Lipoprotein</keyword>